<keyword evidence="3" id="KW-1185">Reference proteome</keyword>
<protein>
    <recommendedName>
        <fullName evidence="4">DUF2508 family protein</fullName>
    </recommendedName>
</protein>
<dbReference type="Proteomes" id="UP000322976">
    <property type="component" value="Unassembled WGS sequence"/>
</dbReference>
<evidence type="ECO:0000313" key="2">
    <source>
        <dbReference type="EMBL" id="TZE81729.1"/>
    </source>
</evidence>
<keyword evidence="1" id="KW-0175">Coiled coil</keyword>
<evidence type="ECO:0000313" key="3">
    <source>
        <dbReference type="Proteomes" id="UP000322976"/>
    </source>
</evidence>
<dbReference type="EMBL" id="VTPS01000011">
    <property type="protein sequence ID" value="TZE81729.1"/>
    <property type="molecule type" value="Genomic_DNA"/>
</dbReference>
<evidence type="ECO:0008006" key="4">
    <source>
        <dbReference type="Google" id="ProtNLM"/>
    </source>
</evidence>
<feature type="coiled-coil region" evidence="1">
    <location>
        <begin position="3"/>
        <end position="44"/>
    </location>
</feature>
<evidence type="ECO:0000256" key="1">
    <source>
        <dbReference type="SAM" id="Coils"/>
    </source>
</evidence>
<dbReference type="RefSeq" id="WP_149545492.1">
    <property type="nucleotide sequence ID" value="NZ_VTPS01000011.1"/>
</dbReference>
<comment type="caution">
    <text evidence="2">The sequence shown here is derived from an EMBL/GenBank/DDBJ whole genome shotgun (WGS) entry which is preliminary data.</text>
</comment>
<gene>
    <name evidence="2" type="ORF">FWJ32_08320</name>
</gene>
<reference evidence="2 3" key="1">
    <citation type="submission" date="2019-08" db="EMBL/GenBank/DDBJ databases">
        <title>Calorimonas adulescens gen. nov., sp. nov., an anaerobic thermophilic bacterium from Sakhalin hot spring.</title>
        <authorList>
            <person name="Khomyakova M.A."/>
            <person name="Merkel A.Y."/>
            <person name="Novikov A."/>
            <person name="Bonch-Osmolovskaya E.A."/>
            <person name="Slobodkin A.I."/>
        </authorList>
    </citation>
    <scope>NUCLEOTIDE SEQUENCE [LARGE SCALE GENOMIC DNA]</scope>
    <source>
        <strain evidence="2 3">A05MB</strain>
    </source>
</reference>
<accession>A0A5D8QC97</accession>
<sequence>MDREKLLLEIDDALKDMKLAEEKLEEAKRRYQFASERYRFLLKKAREMNVKWDKNKLYLKLIQEE</sequence>
<proteinExistence type="predicted"/>
<organism evidence="2 3">
    <name type="scientific">Calorimonas adulescens</name>
    <dbReference type="NCBI Taxonomy" id="2606906"/>
    <lineage>
        <taxon>Bacteria</taxon>
        <taxon>Bacillati</taxon>
        <taxon>Bacillota</taxon>
        <taxon>Clostridia</taxon>
        <taxon>Thermoanaerobacterales</taxon>
        <taxon>Thermoanaerobacteraceae</taxon>
        <taxon>Calorimonas</taxon>
    </lineage>
</organism>
<name>A0A5D8QC97_9THEO</name>
<dbReference type="AlphaFoldDB" id="A0A5D8QC97"/>